<dbReference type="PRINTS" id="PR00261">
    <property type="entry name" value="LDLRECEPTOR"/>
</dbReference>
<feature type="disulfide bond" evidence="17">
    <location>
        <begin position="344"/>
        <end position="359"/>
    </location>
</feature>
<feature type="disulfide bond" evidence="17">
    <location>
        <begin position="740"/>
        <end position="755"/>
    </location>
</feature>
<evidence type="ECO:0000256" key="19">
    <source>
        <dbReference type="SAM" id="MobiDB-lite"/>
    </source>
</evidence>
<feature type="region of interest" description="Disordered" evidence="19">
    <location>
        <begin position="1028"/>
        <end position="1052"/>
    </location>
</feature>
<feature type="disulfide bond" evidence="17">
    <location>
        <begin position="699"/>
        <end position="714"/>
    </location>
</feature>
<evidence type="ECO:0000256" key="16">
    <source>
        <dbReference type="ARBA" id="ARBA00023303"/>
    </source>
</evidence>
<feature type="disulfide bond" evidence="17">
    <location>
        <begin position="325"/>
        <end position="337"/>
    </location>
</feature>
<feature type="disulfide bond" evidence="17">
    <location>
        <begin position="389"/>
        <end position="404"/>
    </location>
</feature>
<feature type="disulfide bond" evidence="17">
    <location>
        <begin position="407"/>
        <end position="419"/>
    </location>
</feature>
<evidence type="ECO:0000256" key="17">
    <source>
        <dbReference type="PROSITE-ProRule" id="PRU00124"/>
    </source>
</evidence>
<dbReference type="CDD" id="cd00087">
    <property type="entry name" value="FReD"/>
    <property type="match status" value="1"/>
</dbReference>
<keyword evidence="22" id="KW-1185">Reference proteome</keyword>
<keyword evidence="10 18" id="KW-0406">Ion transport</keyword>
<dbReference type="GO" id="GO:0043235">
    <property type="term" value="C:receptor complex"/>
    <property type="evidence" value="ECO:0007669"/>
    <property type="project" value="TreeGrafter"/>
</dbReference>
<feature type="disulfide bond" evidence="17">
    <location>
        <begin position="509"/>
        <end position="524"/>
    </location>
</feature>
<dbReference type="InterPro" id="IPR001873">
    <property type="entry name" value="ENaC"/>
</dbReference>
<dbReference type="Gene3D" id="4.10.400.10">
    <property type="entry name" value="Low-density Lipoprotein Receptor"/>
    <property type="match status" value="11"/>
</dbReference>
<evidence type="ECO:0000256" key="8">
    <source>
        <dbReference type="ARBA" id="ARBA00022989"/>
    </source>
</evidence>
<comment type="subcellular location">
    <subcellularLocation>
        <location evidence="1">Membrane</location>
        <topology evidence="1">Multi-pass membrane protein</topology>
    </subcellularLocation>
    <subcellularLocation>
        <location evidence="2">Membrane</location>
        <topology evidence="2">Single-pass membrane protein</topology>
    </subcellularLocation>
</comment>
<name>A0AAE1BSI5_PETCI</name>
<feature type="domain" description="Fibrinogen C-terminal" evidence="20">
    <location>
        <begin position="1538"/>
        <end position="1762"/>
    </location>
</feature>
<reference evidence="21" key="1">
    <citation type="submission" date="2023-10" db="EMBL/GenBank/DDBJ databases">
        <title>Genome assemblies of two species of porcelain crab, Petrolisthes cinctipes and Petrolisthes manimaculis (Anomura: Porcellanidae).</title>
        <authorList>
            <person name="Angst P."/>
        </authorList>
    </citation>
    <scope>NUCLEOTIDE SEQUENCE</scope>
    <source>
        <strain evidence="21">PB745_01</strain>
        <tissue evidence="21">Gill</tissue>
    </source>
</reference>
<dbReference type="EMBL" id="JAWQEG010005994">
    <property type="protein sequence ID" value="KAK3856073.1"/>
    <property type="molecule type" value="Genomic_DNA"/>
</dbReference>
<dbReference type="Gene3D" id="3.90.215.10">
    <property type="entry name" value="Gamma Fibrinogen, chain A, domain 1"/>
    <property type="match status" value="1"/>
</dbReference>
<evidence type="ECO:0000256" key="11">
    <source>
        <dbReference type="ARBA" id="ARBA00023136"/>
    </source>
</evidence>
<feature type="disulfide bond" evidence="17">
    <location>
        <begin position="660"/>
        <end position="675"/>
    </location>
</feature>
<feature type="compositionally biased region" description="Pro residues" evidence="19">
    <location>
        <begin position="1032"/>
        <end position="1044"/>
    </location>
</feature>
<dbReference type="Pfam" id="PF00057">
    <property type="entry name" value="Ldl_recept_a"/>
    <property type="match status" value="7"/>
</dbReference>
<evidence type="ECO:0000313" key="21">
    <source>
        <dbReference type="EMBL" id="KAK3856073.1"/>
    </source>
</evidence>
<feature type="disulfide bond" evidence="17">
    <location>
        <begin position="721"/>
        <end position="733"/>
    </location>
</feature>
<feature type="disulfide bond" evidence="17">
    <location>
        <begin position="547"/>
        <end position="562"/>
    </location>
</feature>
<dbReference type="GO" id="GO:0005886">
    <property type="term" value="C:plasma membrane"/>
    <property type="evidence" value="ECO:0007669"/>
    <property type="project" value="TreeGrafter"/>
</dbReference>
<evidence type="ECO:0000256" key="10">
    <source>
        <dbReference type="ARBA" id="ARBA00023065"/>
    </source>
</evidence>
<feature type="disulfide bond" evidence="17">
    <location>
        <begin position="426"/>
        <end position="441"/>
    </location>
</feature>
<dbReference type="InterPro" id="IPR036055">
    <property type="entry name" value="LDL_receptor-like_sf"/>
</dbReference>
<dbReference type="GO" id="GO:0005041">
    <property type="term" value="F:low-density lipoprotein particle receptor activity"/>
    <property type="evidence" value="ECO:0007669"/>
    <property type="project" value="TreeGrafter"/>
</dbReference>
<comment type="similarity">
    <text evidence="3 18">Belongs to the amiloride-sensitive sodium channel (TC 1.A.6) family.</text>
</comment>
<feature type="disulfide bond" evidence="17">
    <location>
        <begin position="414"/>
        <end position="432"/>
    </location>
</feature>
<keyword evidence="15 18" id="KW-0739">Sodium transport</keyword>
<feature type="compositionally biased region" description="Polar residues" evidence="19">
    <location>
        <begin position="159"/>
        <end position="171"/>
    </location>
</feature>
<sequence length="1762" mass="197776">MRPKQSIIYVIEHKQRPHFSACDKEEKKATALKMSGRMLAESEDETECADGKRTNTGVCPGRNVAHLRTSGKMSYVQDTDQPTKHRTLSEIPRTDTRHGKTQYHRLAEDEERLKSTVGRRYDSQHMVRDERGLRRGRPSSLHHLHQTTTLLESSRIKVVTQSRTTEPTQTRGPDEDITQETIGKGEVGDLELLEENSERDTKEDNIKAEEQYSVEKMRRNVMQSLLLMKETNETSLLFPLSCVVTEGECSEGYEKCQDGVTCYREHLACNGWLDCPGGEEETNCSCGESYYQCYGAKKVCISDHLRCDGQPQCLHSDDEANCVECQEGSWRCDDGHCIRHYLRCDGRPQCVDGSDEVACGEGEESEEECDVVTGEMLCDGRCLHHTLRCDGRKDCTDNTDELNCEECDERLYHCEDNTCLPLHLRCDGLNDCTDGDDELNCTSSGVEEECPESHHLCYDWWSYVCLHPHLRCDGRGDCSLSDDEEKCDECGEGLYHCDGNTCIPLHLQCDGVPHCPDADDERNCSRCVGRSHHCREEQVCVQPEQVCDGLPDCQDGSDEDNCERCVEGRWLCSEDQRCIYQHQRCDGIVHCSNATDEQLCVPQCDEGFFACKNGKCVRDIFRCDGVDDCEDADDEMACSNCSIGVMHCEDGRCLHPNRRCDGVADCDGAEDERDCSGCLNGLLCQDFWESRCVPLEQLCDGRADCSNGVDEVMCGAAVETCPPGYFKCEDSRCVTGQYRCDGEQDCTQGEDEINCDACVSGALLCDHNHTCTPQHLSCHTCPSNHNCSEEGVVSGECPRGYLDCGEEGGGGCINPRFLCHPHHQHHLHCHSARHLLNLYCEDVTVLEAVHSLRTQCSQHYRDLLKLRHGSDSSQQTLNQQDTCAGFQELSHWSVLCQAGVFCDHWGCYDHNLTSYQEVTTQPGFLCSKCGGTTDTCWPTPWLDDWAEGRLDNTTLKLMLLRHRADFGDLSTLYSPSHSDQQQYSLPASDFVHSCTFDNELCDFRSFYMWPSDNQGMCYTFNLAPQINSSLSHPPPDPQQQPPLPRTTTRTGPKYGLRVTVNVVAGLNLLTPELGLRVVVHSGRRLPVPQEEGFNVGPGASSISVSRTVFIRAGEPHGRCRHSPHPLLHYSAMVCRQVCVEREYRARCWCYVGVSPVYANLHHHHHNNNNNSDSPPLHRCSHFNTTQKLCVDLVDWDYLHGHLYCDCPEPCRETEYHTQVTTSKLNPGYYSLLHQHRKPVNSFCSEESDLAVVHVYLESPSYRLIQESPTYTWESLLSNLGGSLGLFVGVSMVSLMEVLELLLDLLLLLLAFRRPPHLQSSRSHLQSSTPNPSPSSIGRRSHIPGNGVRVEPAGWLVQTPKYTTTGMPQGTGEGGHNASSVSLVCSTNGCQQVGEAVTRKHSVGTTNTAKELPEIKGELEAMKKHSRLTHSTHHAVTVMAGRVVRVNVLVLVLVAVYLASVSSRQTSQNEGCQGDTVSSLIQSAGCSPACLSSAFSLCSLAQEQNQLSTLTEEIRNMMMEMRSTPGVTRPGQVEEDGGTSWRWRPRNCKDLRQEGDIGQGVRMVFPYDNLPLKGLQVYCDQESDGGGWTVILRRTNSSDIRENFYRTWVEYEEGFGNITSEFWIGLRNLNVLSSSINQECKVDLTCFEGNKRWAKYSTFRVGPSYDQYRLFIDGYTGTAGDALTYNNNCKFSTFDADHDNSDSIHCAQERSGAMWHNNCTYANPNGYQYEGSGSPRYKGIVWYQWRGFTYSMKEFTWMIRPVN</sequence>
<dbReference type="Pfam" id="PF00858">
    <property type="entry name" value="ASC"/>
    <property type="match status" value="1"/>
</dbReference>
<feature type="disulfide bond" evidence="17">
    <location>
        <begin position="728"/>
        <end position="746"/>
    </location>
</feature>
<feature type="disulfide bond" evidence="17">
    <location>
        <begin position="497"/>
        <end position="515"/>
    </location>
</feature>
<dbReference type="PROSITE" id="PS01209">
    <property type="entry name" value="LDLRA_1"/>
    <property type="match status" value="3"/>
</dbReference>
<keyword evidence="11" id="KW-0472">Membrane</keyword>
<accession>A0AAE1BSI5</accession>
<evidence type="ECO:0000256" key="6">
    <source>
        <dbReference type="ARBA" id="ARBA00022692"/>
    </source>
</evidence>
<evidence type="ECO:0000256" key="14">
    <source>
        <dbReference type="ARBA" id="ARBA00023180"/>
    </source>
</evidence>
<feature type="disulfide bond" evidence="17">
    <location>
        <begin position="611"/>
        <end position="629"/>
    </location>
</feature>
<dbReference type="InterPro" id="IPR036056">
    <property type="entry name" value="Fibrinogen-like_C"/>
</dbReference>
<dbReference type="SUPFAM" id="SSF56496">
    <property type="entry name" value="Fibrinogen C-terminal domain-like"/>
    <property type="match status" value="1"/>
</dbReference>
<feature type="disulfide bond" evidence="17">
    <location>
        <begin position="269"/>
        <end position="284"/>
    </location>
</feature>
<dbReference type="InterPro" id="IPR051221">
    <property type="entry name" value="LDLR-related"/>
</dbReference>
<evidence type="ECO:0000256" key="2">
    <source>
        <dbReference type="ARBA" id="ARBA00004167"/>
    </source>
</evidence>
<dbReference type="SMART" id="SM00192">
    <property type="entry name" value="LDLa"/>
    <property type="match status" value="13"/>
</dbReference>
<dbReference type="InterPro" id="IPR002172">
    <property type="entry name" value="LDrepeatLR_classA_rpt"/>
</dbReference>
<feature type="compositionally biased region" description="Low complexity" evidence="19">
    <location>
        <begin position="1318"/>
        <end position="1327"/>
    </location>
</feature>
<evidence type="ECO:0000259" key="20">
    <source>
        <dbReference type="PROSITE" id="PS51406"/>
    </source>
</evidence>
<dbReference type="PROSITE" id="PS51406">
    <property type="entry name" value="FIBRINOGEN_C_2"/>
    <property type="match status" value="1"/>
</dbReference>
<dbReference type="InterPro" id="IPR002181">
    <property type="entry name" value="Fibrinogen_a/b/g_C_dom"/>
</dbReference>
<keyword evidence="8" id="KW-1133">Transmembrane helix</keyword>
<dbReference type="InterPro" id="IPR023415">
    <property type="entry name" value="LDLR_class-A_CS"/>
</dbReference>
<keyword evidence="7" id="KW-0677">Repeat</keyword>
<proteinExistence type="inferred from homology"/>
<evidence type="ECO:0000256" key="7">
    <source>
        <dbReference type="ARBA" id="ARBA00022737"/>
    </source>
</evidence>
<evidence type="ECO:0000256" key="1">
    <source>
        <dbReference type="ARBA" id="ARBA00004141"/>
    </source>
</evidence>
<evidence type="ECO:0000256" key="5">
    <source>
        <dbReference type="ARBA" id="ARBA00022461"/>
    </source>
</evidence>
<feature type="disulfide bond" evidence="17">
    <location>
        <begin position="604"/>
        <end position="616"/>
    </location>
</feature>
<keyword evidence="16 18" id="KW-0407">Ion channel</keyword>
<gene>
    <name evidence="21" type="ORF">Pcinc_037564</name>
</gene>
<organism evidence="21 22">
    <name type="scientific">Petrolisthes cinctipes</name>
    <name type="common">Flat porcelain crab</name>
    <dbReference type="NCBI Taxonomy" id="88211"/>
    <lineage>
        <taxon>Eukaryota</taxon>
        <taxon>Metazoa</taxon>
        <taxon>Ecdysozoa</taxon>
        <taxon>Arthropoda</taxon>
        <taxon>Crustacea</taxon>
        <taxon>Multicrustacea</taxon>
        <taxon>Malacostraca</taxon>
        <taxon>Eumalacostraca</taxon>
        <taxon>Eucarida</taxon>
        <taxon>Decapoda</taxon>
        <taxon>Pleocyemata</taxon>
        <taxon>Anomura</taxon>
        <taxon>Galatheoidea</taxon>
        <taxon>Porcellanidae</taxon>
        <taxon>Petrolisthes</taxon>
    </lineage>
</organism>
<dbReference type="Proteomes" id="UP001286313">
    <property type="component" value="Unassembled WGS sequence"/>
</dbReference>
<keyword evidence="12 17" id="KW-1015">Disulfide bond</keyword>
<evidence type="ECO:0000256" key="9">
    <source>
        <dbReference type="ARBA" id="ARBA00023053"/>
    </source>
</evidence>
<feature type="disulfide bond" evidence="17">
    <location>
        <begin position="472"/>
        <end position="487"/>
    </location>
</feature>
<keyword evidence="13" id="KW-0675">Receptor</keyword>
<comment type="caution">
    <text evidence="17">Lacks conserved residue(s) required for the propagation of feature annotation.</text>
</comment>
<dbReference type="Pfam" id="PF00147">
    <property type="entry name" value="Fibrinogen_C"/>
    <property type="match status" value="1"/>
</dbReference>
<dbReference type="PANTHER" id="PTHR22722">
    <property type="entry name" value="LOW-DENSITY LIPOPROTEIN RECEPTOR-RELATED PROTEIN 2-RELATED"/>
    <property type="match status" value="1"/>
</dbReference>
<evidence type="ECO:0000256" key="15">
    <source>
        <dbReference type="ARBA" id="ARBA00023201"/>
    </source>
</evidence>
<feature type="disulfide bond" evidence="17">
    <location>
        <begin position="641"/>
        <end position="653"/>
    </location>
</feature>
<evidence type="ECO:0000256" key="18">
    <source>
        <dbReference type="RuleBase" id="RU000679"/>
    </source>
</evidence>
<keyword evidence="9" id="KW-0915">Sodium</keyword>
<evidence type="ECO:0000256" key="13">
    <source>
        <dbReference type="ARBA" id="ARBA00023170"/>
    </source>
</evidence>
<dbReference type="GO" id="GO:0005272">
    <property type="term" value="F:sodium channel activity"/>
    <property type="evidence" value="ECO:0007669"/>
    <property type="project" value="UniProtKB-KW"/>
</dbReference>
<keyword evidence="6 18" id="KW-0812">Transmembrane</keyword>
<comment type="caution">
    <text evidence="21">The sequence shown here is derived from an EMBL/GenBank/DDBJ whole genome shotgun (WGS) entry which is preliminary data.</text>
</comment>
<evidence type="ECO:0000256" key="12">
    <source>
        <dbReference type="ARBA" id="ARBA00023157"/>
    </source>
</evidence>
<evidence type="ECO:0000256" key="3">
    <source>
        <dbReference type="ARBA" id="ARBA00007193"/>
    </source>
</evidence>
<dbReference type="SMART" id="SM00186">
    <property type="entry name" value="FBG"/>
    <property type="match status" value="1"/>
</dbReference>
<feature type="disulfide bond" evidence="17">
    <location>
        <begin position="332"/>
        <end position="350"/>
    </location>
</feature>
<dbReference type="CDD" id="cd00112">
    <property type="entry name" value="LDLa"/>
    <property type="match status" value="11"/>
</dbReference>
<feature type="disulfide bond" evidence="17">
    <location>
        <begin position="585"/>
        <end position="600"/>
    </location>
</feature>
<dbReference type="InterPro" id="IPR014716">
    <property type="entry name" value="Fibrinogen_a/b/g_C_1"/>
</dbReference>
<feature type="disulfide bond" evidence="17">
    <location>
        <begin position="648"/>
        <end position="666"/>
    </location>
</feature>
<protein>
    <recommendedName>
        <fullName evidence="20">Fibrinogen C-terminal domain-containing protein</fullName>
    </recommendedName>
</protein>
<evidence type="ECO:0000256" key="4">
    <source>
        <dbReference type="ARBA" id="ARBA00022448"/>
    </source>
</evidence>
<keyword evidence="4 18" id="KW-0813">Transport</keyword>
<feature type="disulfide bond" evidence="17">
    <location>
        <begin position="307"/>
        <end position="322"/>
    </location>
</feature>
<feature type="disulfide bond" evidence="17">
    <location>
        <begin position="490"/>
        <end position="502"/>
    </location>
</feature>
<dbReference type="PROSITE" id="PS50068">
    <property type="entry name" value="LDLRA_2"/>
    <property type="match status" value="13"/>
</dbReference>
<evidence type="ECO:0000313" key="22">
    <source>
        <dbReference type="Proteomes" id="UP001286313"/>
    </source>
</evidence>
<feature type="region of interest" description="Disordered" evidence="19">
    <location>
        <begin position="1318"/>
        <end position="1347"/>
    </location>
</feature>
<dbReference type="SUPFAM" id="SSF57424">
    <property type="entry name" value="LDL receptor-like module"/>
    <property type="match status" value="12"/>
</dbReference>
<feature type="region of interest" description="Disordered" evidence="19">
    <location>
        <begin position="158"/>
        <end position="188"/>
    </location>
</feature>
<dbReference type="Gene3D" id="2.60.470.10">
    <property type="entry name" value="Acid-sensing ion channels like domains"/>
    <property type="match status" value="1"/>
</dbReference>
<keyword evidence="5 18" id="KW-0894">Sodium channel</keyword>
<feature type="disulfide bond" evidence="17">
    <location>
        <begin position="623"/>
        <end position="638"/>
    </location>
</feature>
<keyword evidence="14" id="KW-0325">Glycoprotein</keyword>